<name>A0A8S1EMD0_9PELO</name>
<dbReference type="EMBL" id="CADEPM010000003">
    <property type="protein sequence ID" value="CAB3402252.1"/>
    <property type="molecule type" value="Genomic_DNA"/>
</dbReference>
<keyword evidence="3" id="KW-0964">Secreted</keyword>
<dbReference type="PANTHER" id="PTHR21700">
    <property type="entry name" value="TRANSTHYRETIN-LIKE FAMILY PROTEIN-RELATED"/>
    <property type="match status" value="1"/>
</dbReference>
<dbReference type="Pfam" id="PF01060">
    <property type="entry name" value="TTR-52"/>
    <property type="match status" value="1"/>
</dbReference>
<comment type="subcellular location">
    <subcellularLocation>
        <location evidence="1">Secreted</location>
    </subcellularLocation>
</comment>
<evidence type="ECO:0008006" key="7">
    <source>
        <dbReference type="Google" id="ProtNLM"/>
    </source>
</evidence>
<keyword evidence="6" id="KW-1185">Reference proteome</keyword>
<dbReference type="InterPro" id="IPR038479">
    <property type="entry name" value="Transthyretin-like_sf"/>
</dbReference>
<evidence type="ECO:0000256" key="4">
    <source>
        <dbReference type="ARBA" id="ARBA00022729"/>
    </source>
</evidence>
<dbReference type="AlphaFoldDB" id="A0A8S1EMD0"/>
<organism evidence="5 6">
    <name type="scientific">Caenorhabditis bovis</name>
    <dbReference type="NCBI Taxonomy" id="2654633"/>
    <lineage>
        <taxon>Eukaryota</taxon>
        <taxon>Metazoa</taxon>
        <taxon>Ecdysozoa</taxon>
        <taxon>Nematoda</taxon>
        <taxon>Chromadorea</taxon>
        <taxon>Rhabditida</taxon>
        <taxon>Rhabditina</taxon>
        <taxon>Rhabditomorpha</taxon>
        <taxon>Rhabditoidea</taxon>
        <taxon>Rhabditidae</taxon>
        <taxon>Peloderinae</taxon>
        <taxon>Caenorhabditis</taxon>
    </lineage>
</organism>
<dbReference type="FunFam" id="2.60.40.3330:FF:000003">
    <property type="entry name" value="Transthyretin-like protein 52"/>
    <property type="match status" value="1"/>
</dbReference>
<dbReference type="GO" id="GO:0009986">
    <property type="term" value="C:cell surface"/>
    <property type="evidence" value="ECO:0007669"/>
    <property type="project" value="InterPro"/>
</dbReference>
<proteinExistence type="inferred from homology"/>
<dbReference type="PANTHER" id="PTHR21700:SF46">
    <property type="entry name" value="TRANSTHYRETIN-LIKE PROTEIN 52"/>
    <property type="match status" value="1"/>
</dbReference>
<reference evidence="5 6" key="1">
    <citation type="submission" date="2020-04" db="EMBL/GenBank/DDBJ databases">
        <authorList>
            <person name="Laetsch R D."/>
            <person name="Stevens L."/>
            <person name="Kumar S."/>
            <person name="Blaxter L. M."/>
        </authorList>
    </citation>
    <scope>NUCLEOTIDE SEQUENCE [LARGE SCALE GENOMIC DNA]</scope>
</reference>
<comment type="similarity">
    <text evidence="2">Belongs to the nematode transthyretin-like family.</text>
</comment>
<dbReference type="GO" id="GO:0005576">
    <property type="term" value="C:extracellular region"/>
    <property type="evidence" value="ECO:0007669"/>
    <property type="project" value="UniProtKB-SubCell"/>
</dbReference>
<evidence type="ECO:0000313" key="6">
    <source>
        <dbReference type="Proteomes" id="UP000494206"/>
    </source>
</evidence>
<accession>A0A8S1EMD0</accession>
<keyword evidence="4" id="KW-0732">Signal</keyword>
<comment type="caution">
    <text evidence="5">The sequence shown here is derived from an EMBL/GenBank/DDBJ whole genome shotgun (WGS) entry which is preliminary data.</text>
</comment>
<dbReference type="Proteomes" id="UP000494206">
    <property type="component" value="Unassembled WGS sequence"/>
</dbReference>
<dbReference type="OrthoDB" id="5782901at2759"/>
<dbReference type="Gene3D" id="2.60.40.3330">
    <property type="match status" value="1"/>
</dbReference>
<evidence type="ECO:0000256" key="3">
    <source>
        <dbReference type="ARBA" id="ARBA00022525"/>
    </source>
</evidence>
<gene>
    <name evidence="5" type="ORF">CBOVIS_LOCUS4894</name>
</gene>
<protein>
    <recommendedName>
        <fullName evidence="7">Transthyretin-like family protein</fullName>
    </recommendedName>
</protein>
<sequence>MCIMATGRLKCPNEPQNVKSVQIDLYDEDALPLESDDLMGRTWSDQNGNFRVTGCGSDFGPINTPDPYLYIEHNCKHRISNATLPIQVDVIPLFLPSIVNLGNIYLDRYIEDN</sequence>
<dbReference type="InterPro" id="IPR001534">
    <property type="entry name" value="Transthyretin-like"/>
</dbReference>
<evidence type="ECO:0000313" key="5">
    <source>
        <dbReference type="EMBL" id="CAB3402252.1"/>
    </source>
</evidence>
<evidence type="ECO:0000256" key="2">
    <source>
        <dbReference type="ARBA" id="ARBA00010112"/>
    </source>
</evidence>
<evidence type="ECO:0000256" key="1">
    <source>
        <dbReference type="ARBA" id="ARBA00004613"/>
    </source>
</evidence>